<dbReference type="Pfam" id="PF00573">
    <property type="entry name" value="Ribosomal_L4"/>
    <property type="match status" value="1"/>
</dbReference>
<keyword evidence="2 5" id="KW-0689">Ribosomal protein</keyword>
<name>A0A857ML54_9BACT</name>
<keyword evidence="5" id="KW-0699">rRNA-binding</keyword>
<keyword evidence="8" id="KW-1185">Reference proteome</keyword>
<dbReference type="PANTHER" id="PTHR10746:SF6">
    <property type="entry name" value="LARGE RIBOSOMAL SUBUNIT PROTEIN UL4M"/>
    <property type="match status" value="1"/>
</dbReference>
<dbReference type="HAMAP" id="MF_01328_B">
    <property type="entry name" value="Ribosomal_uL4_B"/>
    <property type="match status" value="1"/>
</dbReference>
<reference evidence="7" key="1">
    <citation type="journal article" date="2021" name="Nat. Microbiol.">
        <title>Cocultivation of an ultrasmall environmental parasitic bacterium with lytic ability against bacteria associated with wastewater foams.</title>
        <authorList>
            <person name="Batinovic S."/>
            <person name="Rose J.J.A."/>
            <person name="Ratcliffe J."/>
            <person name="Seviour R.J."/>
            <person name="Petrovski S."/>
        </authorList>
    </citation>
    <scope>NUCLEOTIDE SEQUENCE</scope>
    <source>
        <strain evidence="7">JR1</strain>
    </source>
</reference>
<dbReference type="Gene3D" id="3.40.1370.10">
    <property type="match status" value="1"/>
</dbReference>
<dbReference type="GO" id="GO:0003735">
    <property type="term" value="F:structural constituent of ribosome"/>
    <property type="evidence" value="ECO:0007669"/>
    <property type="project" value="InterPro"/>
</dbReference>
<dbReference type="GO" id="GO:0005840">
    <property type="term" value="C:ribosome"/>
    <property type="evidence" value="ECO:0007669"/>
    <property type="project" value="UniProtKB-KW"/>
</dbReference>
<keyword evidence="5" id="KW-0694">RNA-binding</keyword>
<proteinExistence type="inferred from homology"/>
<protein>
    <recommendedName>
        <fullName evidence="4 5">Large ribosomal subunit protein uL4</fullName>
    </recommendedName>
</protein>
<dbReference type="KEGG" id="mama:GII36_03160"/>
<evidence type="ECO:0000256" key="5">
    <source>
        <dbReference type="HAMAP-Rule" id="MF_01328"/>
    </source>
</evidence>
<keyword evidence="3 5" id="KW-0687">Ribonucleoprotein</keyword>
<evidence type="ECO:0000256" key="3">
    <source>
        <dbReference type="ARBA" id="ARBA00023274"/>
    </source>
</evidence>
<evidence type="ECO:0000313" key="7">
    <source>
        <dbReference type="EMBL" id="QHN42838.1"/>
    </source>
</evidence>
<organism evidence="7 8">
    <name type="scientific">Candidatus Mycosynbacter amalyticus</name>
    <dbReference type="NCBI Taxonomy" id="2665156"/>
    <lineage>
        <taxon>Bacteria</taxon>
        <taxon>Candidatus Saccharimonadota</taxon>
        <taxon>Candidatus Saccharimonadota incertae sedis</taxon>
        <taxon>Candidatus Mycosynbacter</taxon>
    </lineage>
</organism>
<dbReference type="InterPro" id="IPR013005">
    <property type="entry name" value="Ribosomal_uL4-like"/>
</dbReference>
<evidence type="ECO:0000256" key="4">
    <source>
        <dbReference type="ARBA" id="ARBA00035244"/>
    </source>
</evidence>
<evidence type="ECO:0000256" key="6">
    <source>
        <dbReference type="SAM" id="MobiDB-lite"/>
    </source>
</evidence>
<comment type="subunit">
    <text evidence="5">Part of the 50S ribosomal subunit.</text>
</comment>
<evidence type="ECO:0000256" key="2">
    <source>
        <dbReference type="ARBA" id="ARBA00022980"/>
    </source>
</evidence>
<dbReference type="GO" id="GO:0019843">
    <property type="term" value="F:rRNA binding"/>
    <property type="evidence" value="ECO:0007669"/>
    <property type="project" value="UniProtKB-UniRule"/>
</dbReference>
<dbReference type="InterPro" id="IPR002136">
    <property type="entry name" value="Ribosomal_uL4"/>
</dbReference>
<comment type="function">
    <text evidence="5">One of the primary rRNA binding proteins, this protein initially binds near the 5'-end of the 23S rRNA. It is important during the early stages of 50S assembly. It makes multiple contacts with different domains of the 23S rRNA in the assembled 50S subunit and ribosome.</text>
</comment>
<dbReference type="AlphaFoldDB" id="A0A857ML54"/>
<comment type="similarity">
    <text evidence="1 5">Belongs to the universal ribosomal protein uL4 family.</text>
</comment>
<dbReference type="SUPFAM" id="SSF52166">
    <property type="entry name" value="Ribosomal protein L4"/>
    <property type="match status" value="1"/>
</dbReference>
<dbReference type="PANTHER" id="PTHR10746">
    <property type="entry name" value="50S RIBOSOMAL PROTEIN L4"/>
    <property type="match status" value="1"/>
</dbReference>
<evidence type="ECO:0000256" key="1">
    <source>
        <dbReference type="ARBA" id="ARBA00010528"/>
    </source>
</evidence>
<dbReference type="GO" id="GO:0006412">
    <property type="term" value="P:translation"/>
    <property type="evidence" value="ECO:0007669"/>
    <property type="project" value="UniProtKB-UniRule"/>
</dbReference>
<dbReference type="GO" id="GO:1990904">
    <property type="term" value="C:ribonucleoprotein complex"/>
    <property type="evidence" value="ECO:0007669"/>
    <property type="project" value="UniProtKB-KW"/>
</dbReference>
<dbReference type="RefSeq" id="WP_260762374.1">
    <property type="nucleotide sequence ID" value="NZ_CP045921.1"/>
</dbReference>
<sequence length="203" mass="22194">MAETTTTKKTTLPKEVFAVEVPSHDLLKLAYDSYLANNRLASATTKTRGEVSGGGKKPWKQKGTGRARFGSTRNPIWRTGGIVFGPRGNENYTKKLSKTSKRVAVKQALTLANEAKKIVIDDIKTTGKTAEVAKYLADKKLERKVLVVTEKTPELIRATGNVQQVKLVSPTFLNVYDVLNADHIVISAKAIDQIKAWLVGGEA</sequence>
<feature type="region of interest" description="Disordered" evidence="6">
    <location>
        <begin position="45"/>
        <end position="71"/>
    </location>
</feature>
<dbReference type="EMBL" id="CP045921">
    <property type="protein sequence ID" value="QHN42838.1"/>
    <property type="molecule type" value="Genomic_DNA"/>
</dbReference>
<dbReference type="NCBIfam" id="TIGR03953">
    <property type="entry name" value="rplD_bact"/>
    <property type="match status" value="1"/>
</dbReference>
<gene>
    <name evidence="5 7" type="primary">rplD</name>
    <name evidence="7" type="ORF">GII36_03160</name>
</gene>
<evidence type="ECO:0000313" key="8">
    <source>
        <dbReference type="Proteomes" id="UP001059824"/>
    </source>
</evidence>
<comment type="function">
    <text evidence="5">Forms part of the polypeptide exit tunnel.</text>
</comment>
<dbReference type="Proteomes" id="UP001059824">
    <property type="component" value="Chromosome"/>
</dbReference>
<dbReference type="InterPro" id="IPR023574">
    <property type="entry name" value="Ribosomal_uL4_dom_sf"/>
</dbReference>
<accession>A0A857ML54</accession>